<evidence type="ECO:0000256" key="4">
    <source>
        <dbReference type="ARBA" id="ARBA00022832"/>
    </source>
</evidence>
<dbReference type="GO" id="GO:0047676">
    <property type="term" value="F:arachidonate-CoA ligase activity"/>
    <property type="evidence" value="ECO:0007669"/>
    <property type="project" value="UniProtKB-EC"/>
</dbReference>
<evidence type="ECO:0000256" key="12">
    <source>
        <dbReference type="ARBA" id="ARBA00049139"/>
    </source>
</evidence>
<dbReference type="InterPro" id="IPR000873">
    <property type="entry name" value="AMP-dep_synth/lig_dom"/>
</dbReference>
<comment type="catalytic activity">
    <reaction evidence="10">
        <text>(5Z,8Z,11Z,14Z)-eicosatetraenoate + ATP + CoA = (5Z,8Z,11Z,14Z)-eicosatetraenoyl-CoA + AMP + diphosphate</text>
        <dbReference type="Rhea" id="RHEA:19713"/>
        <dbReference type="ChEBI" id="CHEBI:30616"/>
        <dbReference type="ChEBI" id="CHEBI:32395"/>
        <dbReference type="ChEBI" id="CHEBI:33019"/>
        <dbReference type="ChEBI" id="CHEBI:57287"/>
        <dbReference type="ChEBI" id="CHEBI:57368"/>
        <dbReference type="ChEBI" id="CHEBI:456215"/>
        <dbReference type="EC" id="6.2.1.15"/>
    </reaction>
    <physiologicalReaction direction="left-to-right" evidence="10">
        <dbReference type="Rhea" id="RHEA:19714"/>
    </physiologicalReaction>
</comment>
<gene>
    <name evidence="15" type="primary">ORF132166</name>
</gene>
<dbReference type="EC" id="6.2.1.3" evidence="13"/>
<dbReference type="PROSITE" id="PS00455">
    <property type="entry name" value="AMP_BINDING"/>
    <property type="match status" value="1"/>
</dbReference>
<evidence type="ECO:0000256" key="3">
    <source>
        <dbReference type="ARBA" id="ARBA00022741"/>
    </source>
</evidence>
<name>A0A0B7ANZ2_9EUPU</name>
<comment type="catalytic activity">
    <reaction evidence="11">
        <text>(E)-hexadec-2-enoate + ATP + CoA = (2E)-hexadecenoyl-CoA + AMP + diphosphate</text>
        <dbReference type="Rhea" id="RHEA:36139"/>
        <dbReference type="ChEBI" id="CHEBI:30616"/>
        <dbReference type="ChEBI" id="CHEBI:33019"/>
        <dbReference type="ChEBI" id="CHEBI:57287"/>
        <dbReference type="ChEBI" id="CHEBI:61526"/>
        <dbReference type="ChEBI" id="CHEBI:72745"/>
        <dbReference type="ChEBI" id="CHEBI:456215"/>
    </reaction>
    <physiologicalReaction direction="left-to-right" evidence="11">
        <dbReference type="Rhea" id="RHEA:36140"/>
    </physiologicalReaction>
</comment>
<dbReference type="GO" id="GO:0005783">
    <property type="term" value="C:endoplasmic reticulum"/>
    <property type="evidence" value="ECO:0007669"/>
    <property type="project" value="TreeGrafter"/>
</dbReference>
<evidence type="ECO:0000256" key="9">
    <source>
        <dbReference type="ARBA" id="ARBA00024532"/>
    </source>
</evidence>
<dbReference type="AlphaFoldDB" id="A0A0B7ANZ2"/>
<dbReference type="EMBL" id="HACG01035678">
    <property type="protein sequence ID" value="CEK82543.1"/>
    <property type="molecule type" value="Transcribed_RNA"/>
</dbReference>
<comment type="catalytic activity">
    <reaction evidence="12">
        <text>hexadecanoate + ATP + CoA = hexadecanoyl-CoA + AMP + diphosphate</text>
        <dbReference type="Rhea" id="RHEA:30751"/>
        <dbReference type="ChEBI" id="CHEBI:7896"/>
        <dbReference type="ChEBI" id="CHEBI:30616"/>
        <dbReference type="ChEBI" id="CHEBI:33019"/>
        <dbReference type="ChEBI" id="CHEBI:57287"/>
        <dbReference type="ChEBI" id="CHEBI:57379"/>
        <dbReference type="ChEBI" id="CHEBI:456215"/>
    </reaction>
    <physiologicalReaction direction="left-to-right" evidence="12">
        <dbReference type="Rhea" id="RHEA:30752"/>
    </physiologicalReaction>
</comment>
<dbReference type="PANTHER" id="PTHR43272:SF107">
    <property type="entry name" value="LONG-CHAIN-FATTY-ACID--COA LIGASE 5"/>
    <property type="match status" value="1"/>
</dbReference>
<protein>
    <recommendedName>
        <fullName evidence="13">Long-chain-fatty-acid--CoA ligase</fullName>
        <ecNumber evidence="13">6.2.1.3</ecNumber>
    </recommendedName>
</protein>
<evidence type="ECO:0000256" key="1">
    <source>
        <dbReference type="ARBA" id="ARBA00006432"/>
    </source>
</evidence>
<dbReference type="GO" id="GO:0005524">
    <property type="term" value="F:ATP binding"/>
    <property type="evidence" value="ECO:0007669"/>
    <property type="project" value="UniProtKB-KW"/>
</dbReference>
<keyword evidence="5 13" id="KW-0067">ATP-binding</keyword>
<keyword evidence="2 13" id="KW-0436">Ligase</keyword>
<evidence type="ECO:0000259" key="14">
    <source>
        <dbReference type="Pfam" id="PF00501"/>
    </source>
</evidence>
<dbReference type="InterPro" id="IPR042099">
    <property type="entry name" value="ANL_N_sf"/>
</dbReference>
<keyword evidence="4 13" id="KW-0276">Fatty acid metabolism</keyword>
<dbReference type="GO" id="GO:0016020">
    <property type="term" value="C:membrane"/>
    <property type="evidence" value="ECO:0007669"/>
    <property type="project" value="TreeGrafter"/>
</dbReference>
<comment type="function">
    <text evidence="13">Catalyzes the conversion of long-chain fatty acids to their active form acyl-CoAs for both synthesis of cellular lipids, and degradation via beta-oxidation.</text>
</comment>
<comment type="catalytic activity">
    <reaction evidence="8">
        <text>12-hydroxy-(5Z,8Z,10E,14Z)-eicosatetraenoate + ATP + CoA = 12-hydroxy-(5Z,8Z,10E,14Z)-eicosatetraenoyl-CoA + AMP + diphosphate</text>
        <dbReference type="Rhea" id="RHEA:52112"/>
        <dbReference type="ChEBI" id="CHEBI:30616"/>
        <dbReference type="ChEBI" id="CHEBI:33019"/>
        <dbReference type="ChEBI" id="CHEBI:57287"/>
        <dbReference type="ChEBI" id="CHEBI:90718"/>
        <dbReference type="ChEBI" id="CHEBI:136408"/>
        <dbReference type="ChEBI" id="CHEBI:456215"/>
    </reaction>
    <physiologicalReaction direction="left-to-right" evidence="8">
        <dbReference type="Rhea" id="RHEA:52113"/>
    </physiologicalReaction>
</comment>
<evidence type="ECO:0000256" key="13">
    <source>
        <dbReference type="RuleBase" id="RU369030"/>
    </source>
</evidence>
<dbReference type="Pfam" id="PF00501">
    <property type="entry name" value="AMP-binding"/>
    <property type="match status" value="1"/>
</dbReference>
<feature type="domain" description="AMP-dependent synthetase/ligase" evidence="14">
    <location>
        <begin position="109"/>
        <end position="511"/>
    </location>
</feature>
<dbReference type="InterPro" id="IPR020845">
    <property type="entry name" value="AMP-binding_CS"/>
</dbReference>
<evidence type="ECO:0000256" key="11">
    <source>
        <dbReference type="ARBA" id="ARBA00024565"/>
    </source>
</evidence>
<organism evidence="15">
    <name type="scientific">Arion vulgaris</name>
    <dbReference type="NCBI Taxonomy" id="1028688"/>
    <lineage>
        <taxon>Eukaryota</taxon>
        <taxon>Metazoa</taxon>
        <taxon>Spiralia</taxon>
        <taxon>Lophotrochozoa</taxon>
        <taxon>Mollusca</taxon>
        <taxon>Gastropoda</taxon>
        <taxon>Heterobranchia</taxon>
        <taxon>Euthyneura</taxon>
        <taxon>Panpulmonata</taxon>
        <taxon>Eupulmonata</taxon>
        <taxon>Stylommatophora</taxon>
        <taxon>Helicina</taxon>
        <taxon>Arionoidea</taxon>
        <taxon>Arionidae</taxon>
        <taxon>Arion</taxon>
    </lineage>
</organism>
<keyword evidence="3 13" id="KW-0547">Nucleotide-binding</keyword>
<keyword evidence="13" id="KW-0443">Lipid metabolism</keyword>
<evidence type="ECO:0000313" key="15">
    <source>
        <dbReference type="EMBL" id="CEK82543.1"/>
    </source>
</evidence>
<evidence type="ECO:0000256" key="5">
    <source>
        <dbReference type="ARBA" id="ARBA00022840"/>
    </source>
</evidence>
<comment type="catalytic activity">
    <reaction evidence="7">
        <text>a long-chain fatty acid + ATP + CoA = a long-chain fatty acyl-CoA + AMP + diphosphate</text>
        <dbReference type="Rhea" id="RHEA:15421"/>
        <dbReference type="ChEBI" id="CHEBI:30616"/>
        <dbReference type="ChEBI" id="CHEBI:33019"/>
        <dbReference type="ChEBI" id="CHEBI:57287"/>
        <dbReference type="ChEBI" id="CHEBI:57560"/>
        <dbReference type="ChEBI" id="CHEBI:83139"/>
        <dbReference type="ChEBI" id="CHEBI:456215"/>
        <dbReference type="EC" id="6.2.1.3"/>
    </reaction>
    <physiologicalReaction direction="left-to-right" evidence="7">
        <dbReference type="Rhea" id="RHEA:15422"/>
    </physiologicalReaction>
</comment>
<dbReference type="PANTHER" id="PTHR43272">
    <property type="entry name" value="LONG-CHAIN-FATTY-ACID--COA LIGASE"/>
    <property type="match status" value="1"/>
</dbReference>
<proteinExistence type="inferred from homology"/>
<comment type="catalytic activity">
    <reaction evidence="6">
        <text>5-hydroxy-(6E,8Z,11Z,14Z)-eicosatetraenoate + ATP + CoA = 5-hydroxy-(6E,8Z,11Z,14Z)-eicosatetraenoyl-CoA + AMP + diphosphate</text>
        <dbReference type="Rhea" id="RHEA:52108"/>
        <dbReference type="ChEBI" id="CHEBI:30616"/>
        <dbReference type="ChEBI" id="CHEBI:33019"/>
        <dbReference type="ChEBI" id="CHEBI:57287"/>
        <dbReference type="ChEBI" id="CHEBI:65341"/>
        <dbReference type="ChEBI" id="CHEBI:136407"/>
        <dbReference type="ChEBI" id="CHEBI:456215"/>
    </reaction>
    <physiologicalReaction direction="left-to-right" evidence="6">
        <dbReference type="Rhea" id="RHEA:52109"/>
    </physiologicalReaction>
</comment>
<sequence>MISKLQQLAVDNSAPLAAVAVAGIVTASYIMSTRSNDQPLPTPFDLNDQSVTIDGKPEHRASKLSKPPDYYERDVPVNEVKTVYGALERGRIRSENGPCLGARTGPNKEFVWYSYQEVIDKTLQFGSGLINSGVVPGNKTCVGIYATNRPEWAIADYGCQAYSMCPVPLYDTLGLQAIKYILDQCEITTVVCDTETKVRTLIELKNEFPLLKLVVLTEALTEELKLTALNVDLSLITFEELLLIGKENAQDPVPPKPDDIYSICYTSGTTGNPKGVVLTQFAFQSMVQSLLVAVQINFVPTPDDVHLSYLPLAHNFERACHVMLFLAGGRIGYFSRDIKLLTDDLVTLKPTIFPTVPRLLNRIYDAVHGEVKGSKIKSALLRWALASKQKDVDRRIYRRDSVWDKILFKKVQNKLGGRVRIVITGSAPISPDVVTFLRCALGCLVVEGYGQTEAGAGVTITVPGDPSVGNVGPPFPGCHIKLVDVPEMNYYAKDNFGEICAKADFLFREYYKDPEKTAETLDSEGWLHTGDVGTWLPNGTLKVVDRKKNIFKLAQGEYVATEKIENVYQNSSFIAQIFVDGDSLQTCLMAVVVPDVLYLEKWARNAGFPSNIEDFCRHKDAKDTILKDLLAQGKKAKLQSFEQVKDIYLETEMFTVENDLLTPTLKNKRPALRNKYKNIITELYAKNVQ</sequence>
<evidence type="ECO:0000256" key="8">
    <source>
        <dbReference type="ARBA" id="ARBA00024495"/>
    </source>
</evidence>
<comment type="similarity">
    <text evidence="1 13">Belongs to the ATP-dependent AMP-binding enzyme family.</text>
</comment>
<comment type="catalytic activity">
    <reaction evidence="9">
        <text>15-hydroxy-(5Z,8Z,11Z,13E)-eicosatetraenoate + ATP + CoA = 15-hydroxy-(5Z,8Z,11Z,13E)-eicosatetraenoyl-CoA + AMP + diphosphate</text>
        <dbReference type="Rhea" id="RHEA:52116"/>
        <dbReference type="ChEBI" id="CHEBI:30616"/>
        <dbReference type="ChEBI" id="CHEBI:33019"/>
        <dbReference type="ChEBI" id="CHEBI:57287"/>
        <dbReference type="ChEBI" id="CHEBI:78832"/>
        <dbReference type="ChEBI" id="CHEBI:136409"/>
        <dbReference type="ChEBI" id="CHEBI:456215"/>
    </reaction>
    <physiologicalReaction direction="left-to-right" evidence="9">
        <dbReference type="Rhea" id="RHEA:52117"/>
    </physiologicalReaction>
</comment>
<dbReference type="Gene3D" id="3.40.50.12780">
    <property type="entry name" value="N-terminal domain of ligase-like"/>
    <property type="match status" value="1"/>
</dbReference>
<accession>A0A0B7ANZ2</accession>
<evidence type="ECO:0000256" key="2">
    <source>
        <dbReference type="ARBA" id="ARBA00022598"/>
    </source>
</evidence>
<dbReference type="InterPro" id="IPR045311">
    <property type="entry name" value="LC-FACS_euk"/>
</dbReference>
<reference evidence="15" key="1">
    <citation type="submission" date="2014-12" db="EMBL/GenBank/DDBJ databases">
        <title>Insight into the proteome of Arion vulgaris.</title>
        <authorList>
            <person name="Aradska J."/>
            <person name="Bulat T."/>
            <person name="Smidak R."/>
            <person name="Sarate P."/>
            <person name="Gangsoo J."/>
            <person name="Sialana F."/>
            <person name="Bilban M."/>
            <person name="Lubec G."/>
        </authorList>
    </citation>
    <scope>NUCLEOTIDE SEQUENCE</scope>
    <source>
        <tissue evidence="15">Skin</tissue>
    </source>
</reference>
<evidence type="ECO:0000256" key="10">
    <source>
        <dbReference type="ARBA" id="ARBA00024548"/>
    </source>
</evidence>
<dbReference type="SUPFAM" id="SSF56801">
    <property type="entry name" value="Acetyl-CoA synthetase-like"/>
    <property type="match status" value="1"/>
</dbReference>
<evidence type="ECO:0000256" key="7">
    <source>
        <dbReference type="ARBA" id="ARBA00024484"/>
    </source>
</evidence>
<evidence type="ECO:0000256" key="6">
    <source>
        <dbReference type="ARBA" id="ARBA00024469"/>
    </source>
</evidence>
<dbReference type="CDD" id="cd05927">
    <property type="entry name" value="LC-FACS_euk"/>
    <property type="match status" value="1"/>
</dbReference>